<proteinExistence type="inferred from homology"/>
<keyword evidence="7" id="KW-0325">Glycoprotein</keyword>
<protein>
    <recommendedName>
        <fullName evidence="10">glycogenin glucosyltransferase</fullName>
        <ecNumber evidence="10">2.4.1.186</ecNumber>
    </recommendedName>
</protein>
<keyword evidence="17" id="KW-1185">Reference proteome</keyword>
<keyword evidence="3" id="KW-0963">Cytoplasm</keyword>
<feature type="compositionally biased region" description="Polar residues" evidence="14">
    <location>
        <begin position="329"/>
        <end position="357"/>
    </location>
</feature>
<dbReference type="InterPro" id="IPR002495">
    <property type="entry name" value="Glyco_trans_8"/>
</dbReference>
<evidence type="ECO:0000256" key="2">
    <source>
        <dbReference type="ARBA" id="ARBA00004496"/>
    </source>
</evidence>
<dbReference type="GO" id="GO:0005978">
    <property type="term" value="P:glycogen biosynthetic process"/>
    <property type="evidence" value="ECO:0007669"/>
    <property type="project" value="UniProtKB-KW"/>
</dbReference>
<dbReference type="InterPro" id="IPR050587">
    <property type="entry name" value="GNT1/Glycosyltrans_8"/>
</dbReference>
<evidence type="ECO:0000256" key="14">
    <source>
        <dbReference type="SAM" id="MobiDB-lite"/>
    </source>
</evidence>
<evidence type="ECO:0000256" key="5">
    <source>
        <dbReference type="ARBA" id="ARBA00022723"/>
    </source>
</evidence>
<comment type="subcellular location">
    <subcellularLocation>
        <location evidence="2">Cytoplasm</location>
    </subcellularLocation>
</comment>
<evidence type="ECO:0000256" key="13">
    <source>
        <dbReference type="ARBA" id="ARBA00057883"/>
    </source>
</evidence>
<dbReference type="FunFam" id="3.90.550.10:FF:000092">
    <property type="entry name" value="Glycogenin 2"/>
    <property type="match status" value="1"/>
</dbReference>
<dbReference type="GO" id="GO:0046872">
    <property type="term" value="F:metal ion binding"/>
    <property type="evidence" value="ECO:0007669"/>
    <property type="project" value="UniProtKB-KW"/>
</dbReference>
<organism evidence="15 17">
    <name type="scientific">Didymodactylos carnosus</name>
    <dbReference type="NCBI Taxonomy" id="1234261"/>
    <lineage>
        <taxon>Eukaryota</taxon>
        <taxon>Metazoa</taxon>
        <taxon>Spiralia</taxon>
        <taxon>Gnathifera</taxon>
        <taxon>Rotifera</taxon>
        <taxon>Eurotatoria</taxon>
        <taxon>Bdelloidea</taxon>
        <taxon>Philodinida</taxon>
        <taxon>Philodinidae</taxon>
        <taxon>Didymodactylos</taxon>
    </lineage>
</organism>
<evidence type="ECO:0000256" key="3">
    <source>
        <dbReference type="ARBA" id="ARBA00022490"/>
    </source>
</evidence>
<evidence type="ECO:0000256" key="4">
    <source>
        <dbReference type="ARBA" id="ARBA00022679"/>
    </source>
</evidence>
<evidence type="ECO:0000313" key="17">
    <source>
        <dbReference type="Proteomes" id="UP000663829"/>
    </source>
</evidence>
<comment type="function">
    <text evidence="13">Self-glucosylating initiator of glycogen synthesis. It catalyzes the formation of a short alpha (1,4)-glucosyl chain covalently attached via a glucose 1-O-tyrosyl linkage to internal tyrosine residues and these chains act as primers for the elongation reaction catalyzed by glycogen synthase.</text>
</comment>
<feature type="compositionally biased region" description="Basic and acidic residues" evidence="14">
    <location>
        <begin position="428"/>
        <end position="437"/>
    </location>
</feature>
<comment type="catalytic activity">
    <reaction evidence="11">
        <text>[1,4-alpha-D-glucosyl](n)-L-tyrosyl-[glycogenin] + UDP-alpha-D-glucose = [1,4-alpha-D-glucosyl](n+1)-L-tyrosyl-[glycogenin] + UDP + H(+)</text>
        <dbReference type="Rhea" id="RHEA:56560"/>
        <dbReference type="Rhea" id="RHEA-COMP:14606"/>
        <dbReference type="Rhea" id="RHEA-COMP:14607"/>
        <dbReference type="ChEBI" id="CHEBI:15378"/>
        <dbReference type="ChEBI" id="CHEBI:58223"/>
        <dbReference type="ChEBI" id="CHEBI:58885"/>
        <dbReference type="ChEBI" id="CHEBI:140574"/>
        <dbReference type="EC" id="2.4.1.186"/>
    </reaction>
</comment>
<evidence type="ECO:0000256" key="1">
    <source>
        <dbReference type="ARBA" id="ARBA00001936"/>
    </source>
</evidence>
<keyword evidence="8" id="KW-0464">Manganese</keyword>
<dbReference type="Gene3D" id="3.90.550.10">
    <property type="entry name" value="Spore Coat Polysaccharide Biosynthesis Protein SpsA, Chain A"/>
    <property type="match status" value="1"/>
</dbReference>
<name>A0A814S4P4_9BILA</name>
<reference evidence="15" key="1">
    <citation type="submission" date="2021-02" db="EMBL/GenBank/DDBJ databases">
        <authorList>
            <person name="Nowell W R."/>
        </authorList>
    </citation>
    <scope>NUCLEOTIDE SEQUENCE</scope>
</reference>
<feature type="compositionally biased region" description="Basic and acidic residues" evidence="14">
    <location>
        <begin position="358"/>
        <end position="381"/>
    </location>
</feature>
<evidence type="ECO:0000256" key="8">
    <source>
        <dbReference type="ARBA" id="ARBA00023211"/>
    </source>
</evidence>
<keyword evidence="5" id="KW-0479">Metal-binding</keyword>
<comment type="caution">
    <text evidence="15">The sequence shown here is derived from an EMBL/GenBank/DDBJ whole genome shotgun (WGS) entry which is preliminary data.</text>
</comment>
<dbReference type="GO" id="GO:0005737">
    <property type="term" value="C:cytoplasm"/>
    <property type="evidence" value="ECO:0007669"/>
    <property type="project" value="UniProtKB-SubCell"/>
</dbReference>
<dbReference type="EMBL" id="CAJNOQ010006659">
    <property type="protein sequence ID" value="CAF1143226.1"/>
    <property type="molecule type" value="Genomic_DNA"/>
</dbReference>
<evidence type="ECO:0000256" key="6">
    <source>
        <dbReference type="ARBA" id="ARBA00023056"/>
    </source>
</evidence>
<dbReference type="GO" id="GO:0008466">
    <property type="term" value="F:glycogenin glucosyltransferase activity"/>
    <property type="evidence" value="ECO:0007669"/>
    <property type="project" value="UniProtKB-EC"/>
</dbReference>
<gene>
    <name evidence="15" type="ORF">GPM918_LOCUS20796</name>
    <name evidence="16" type="ORF">SRO942_LOCUS20793</name>
</gene>
<dbReference type="InterPro" id="IPR029044">
    <property type="entry name" value="Nucleotide-diphossugar_trans"/>
</dbReference>
<dbReference type="EMBL" id="CAJOBC010006659">
    <property type="protein sequence ID" value="CAF3906844.1"/>
    <property type="molecule type" value="Genomic_DNA"/>
</dbReference>
<dbReference type="Proteomes" id="UP000663829">
    <property type="component" value="Unassembled WGS sequence"/>
</dbReference>
<comment type="similarity">
    <text evidence="9">Belongs to the glycosyltransferase 8 family. Glycogenin subfamily.</text>
</comment>
<feature type="region of interest" description="Disordered" evidence="14">
    <location>
        <begin position="422"/>
        <end position="468"/>
    </location>
</feature>
<keyword evidence="6" id="KW-0320">Glycogen biosynthesis</keyword>
<dbReference type="Pfam" id="PF01501">
    <property type="entry name" value="Glyco_transf_8"/>
    <property type="match status" value="1"/>
</dbReference>
<feature type="region of interest" description="Disordered" evidence="14">
    <location>
        <begin position="329"/>
        <end position="384"/>
    </location>
</feature>
<dbReference type="CDD" id="cd02537">
    <property type="entry name" value="GT8_Glycogenin"/>
    <property type="match status" value="1"/>
</dbReference>
<dbReference type="AlphaFoldDB" id="A0A814S4P4"/>
<dbReference type="EC" id="2.4.1.186" evidence="10"/>
<evidence type="ECO:0000256" key="10">
    <source>
        <dbReference type="ARBA" id="ARBA00038934"/>
    </source>
</evidence>
<evidence type="ECO:0000256" key="7">
    <source>
        <dbReference type="ARBA" id="ARBA00023180"/>
    </source>
</evidence>
<evidence type="ECO:0000256" key="9">
    <source>
        <dbReference type="ARBA" id="ARBA00038162"/>
    </source>
</evidence>
<comment type="catalytic activity">
    <reaction evidence="12">
        <text>L-tyrosyl-[glycogenin] + UDP-alpha-D-glucose = alpha-D-glucosyl-L-tyrosyl-[glycogenin] + UDP + H(+)</text>
        <dbReference type="Rhea" id="RHEA:23360"/>
        <dbReference type="Rhea" id="RHEA-COMP:14604"/>
        <dbReference type="Rhea" id="RHEA-COMP:14605"/>
        <dbReference type="ChEBI" id="CHEBI:15378"/>
        <dbReference type="ChEBI" id="CHEBI:46858"/>
        <dbReference type="ChEBI" id="CHEBI:58223"/>
        <dbReference type="ChEBI" id="CHEBI:58885"/>
        <dbReference type="ChEBI" id="CHEBI:140573"/>
        <dbReference type="EC" id="2.4.1.186"/>
    </reaction>
</comment>
<evidence type="ECO:0000313" key="16">
    <source>
        <dbReference type="EMBL" id="CAF3906844.1"/>
    </source>
</evidence>
<dbReference type="SUPFAM" id="SSF53448">
    <property type="entry name" value="Nucleotide-diphospho-sugar transferases"/>
    <property type="match status" value="1"/>
</dbReference>
<dbReference type="Proteomes" id="UP000681722">
    <property type="component" value="Unassembled WGS sequence"/>
</dbReference>
<evidence type="ECO:0000256" key="11">
    <source>
        <dbReference type="ARBA" id="ARBA00050886"/>
    </source>
</evidence>
<evidence type="ECO:0000256" key="12">
    <source>
        <dbReference type="ARBA" id="ARBA00052293"/>
    </source>
</evidence>
<dbReference type="PANTHER" id="PTHR11183">
    <property type="entry name" value="GLYCOGENIN SUBFAMILY MEMBER"/>
    <property type="match status" value="1"/>
</dbReference>
<feature type="compositionally biased region" description="Basic and acidic residues" evidence="14">
    <location>
        <begin position="449"/>
        <end position="459"/>
    </location>
</feature>
<sequence length="586" mass="65194">MSEAFVTLATTDGYALGALVLGQSLRKIGTKKQLCVMITDQISDLLRSNLESTYNEVVRVNLLDSQDAVNLRLLERPELGVTFTKFHCWTLTQYQKCVFLDADCLVMQSVDDLFEREEFSAAPDAGWPDCFNSGVFVYRPSRDTFKQLVQFSIEQGSFDGGDQGLLNKYFSSWSHADISRHLPFTYNVTSNTFYSYVPAINQFHSDIRIVHFAGSLKPWQLTYDPQTNNLSGGHHQPTERNFLLKWWQLMYELVWPGLSSTSNTSSRPLSQQNNQHGIGSLSYGALMHDIEAGSTAHRRAWESGCVDYGGRDSFINIQKQLDRNIAMTPQTHQRPLSVATSRQQQPDSAAKTIQTNDSAKRKVESTRQPDNHEKVERKTSRAADILLGPIEGERHHGEQESVVHSKDQKVYAVVTAPPPSTTVAAETHVTHKTKESTHPQPRKLSTSTNDEHQKVERKLSNTSSTKENVPVRSNVVSDKNVILTTTKSASSITTTAIHGEAIIQNVKEIVPTTTLTTMVANSGSMAGTALNEHDIQMLPKTLPTAQGDLSLAYVAEWPDVNAATQLQTPVKQQITKPASIPSKQKK</sequence>
<keyword evidence="4" id="KW-0808">Transferase</keyword>
<evidence type="ECO:0000313" key="15">
    <source>
        <dbReference type="EMBL" id="CAF1143226.1"/>
    </source>
</evidence>
<comment type="cofactor">
    <cofactor evidence="1">
        <name>Mn(2+)</name>
        <dbReference type="ChEBI" id="CHEBI:29035"/>
    </cofactor>
</comment>
<accession>A0A814S4P4</accession>
<dbReference type="OrthoDB" id="2014201at2759"/>